<dbReference type="InterPro" id="IPR043917">
    <property type="entry name" value="DUF5753"/>
</dbReference>
<dbReference type="InterPro" id="IPR010982">
    <property type="entry name" value="Lambda_DNA-bd_dom_sf"/>
</dbReference>
<evidence type="ECO:0000313" key="2">
    <source>
        <dbReference type="EMBL" id="MBE1591034.1"/>
    </source>
</evidence>
<proteinExistence type="predicted"/>
<dbReference type="InterPro" id="IPR001387">
    <property type="entry name" value="Cro/C1-type_HTH"/>
</dbReference>
<protein>
    <submittedName>
        <fullName evidence="2">Transcriptional regulator with XRE-family HTH domain</fullName>
    </submittedName>
</protein>
<keyword evidence="3" id="KW-1185">Reference proteome</keyword>
<reference evidence="2 3" key="1">
    <citation type="submission" date="2020-10" db="EMBL/GenBank/DDBJ databases">
        <title>Sequencing the genomes of 1000 actinobacteria strains.</title>
        <authorList>
            <person name="Klenk H.-P."/>
        </authorList>
    </citation>
    <scope>NUCLEOTIDE SEQUENCE [LARGE SCALE GENOMIC DNA]</scope>
    <source>
        <strain evidence="2 3">DSM 43173</strain>
    </source>
</reference>
<dbReference type="CDD" id="cd00093">
    <property type="entry name" value="HTH_XRE"/>
    <property type="match status" value="1"/>
</dbReference>
<sequence length="276" mass="30651">MPGPKQLNPDESAAARFGYELRKARDAAGFTQGQLGQRMGYHANAIGMVERGERAPKAEFARLAEEHLGLEPEKLSQFLPVGSRETIFKTLGPWLEIEAGARELWTWEPTMVPGLLQTPEYTRAIVAGKPGITSEKIEAAVRDRMARKEIFRKANPPLLYAVLDESILYRPIGSESIIRAQLTYLIEVARSPITIQILPFDARVTAGLLGGCLIAHTTGGPTAAFVDSPVSGKVWDGESEVEILIRRYQACRSEALPQSLSLRKIKERLDQEWNWS</sequence>
<dbReference type="Pfam" id="PF19054">
    <property type="entry name" value="DUF5753"/>
    <property type="match status" value="1"/>
</dbReference>
<dbReference type="Proteomes" id="UP000633509">
    <property type="component" value="Unassembled WGS sequence"/>
</dbReference>
<gene>
    <name evidence="2" type="ORF">H4W80_009292</name>
</gene>
<dbReference type="EMBL" id="JADBEK010000001">
    <property type="protein sequence ID" value="MBE1591034.1"/>
    <property type="molecule type" value="Genomic_DNA"/>
</dbReference>
<dbReference type="Pfam" id="PF01381">
    <property type="entry name" value="HTH_3"/>
    <property type="match status" value="1"/>
</dbReference>
<feature type="domain" description="HTH cro/C1-type" evidence="1">
    <location>
        <begin position="21"/>
        <end position="75"/>
    </location>
</feature>
<accession>A0ABR9MDN5</accession>
<dbReference type="RefSeq" id="WP_192790806.1">
    <property type="nucleotide sequence ID" value="NZ_JADBEK010000001.1"/>
</dbReference>
<comment type="caution">
    <text evidence="2">The sequence shown here is derived from an EMBL/GenBank/DDBJ whole genome shotgun (WGS) entry which is preliminary data.</text>
</comment>
<dbReference type="SUPFAM" id="SSF47413">
    <property type="entry name" value="lambda repressor-like DNA-binding domains"/>
    <property type="match status" value="1"/>
</dbReference>
<dbReference type="PROSITE" id="PS50943">
    <property type="entry name" value="HTH_CROC1"/>
    <property type="match status" value="1"/>
</dbReference>
<dbReference type="Gene3D" id="1.10.260.40">
    <property type="entry name" value="lambda repressor-like DNA-binding domains"/>
    <property type="match status" value="1"/>
</dbReference>
<dbReference type="SMART" id="SM00530">
    <property type="entry name" value="HTH_XRE"/>
    <property type="match status" value="1"/>
</dbReference>
<name>A0ABR9MDN5_9ACTN</name>
<evidence type="ECO:0000313" key="3">
    <source>
        <dbReference type="Proteomes" id="UP000633509"/>
    </source>
</evidence>
<organism evidence="2 3">
    <name type="scientific">Nonomuraea angiospora</name>
    <dbReference type="NCBI Taxonomy" id="46172"/>
    <lineage>
        <taxon>Bacteria</taxon>
        <taxon>Bacillati</taxon>
        <taxon>Actinomycetota</taxon>
        <taxon>Actinomycetes</taxon>
        <taxon>Streptosporangiales</taxon>
        <taxon>Streptosporangiaceae</taxon>
        <taxon>Nonomuraea</taxon>
    </lineage>
</organism>
<evidence type="ECO:0000259" key="1">
    <source>
        <dbReference type="PROSITE" id="PS50943"/>
    </source>
</evidence>